<gene>
    <name evidence="1" type="ORF">NE237_012998</name>
</gene>
<evidence type="ECO:0000313" key="2">
    <source>
        <dbReference type="Proteomes" id="UP001141806"/>
    </source>
</evidence>
<dbReference type="EMBL" id="JAMYWD010000011">
    <property type="protein sequence ID" value="KAJ4956215.1"/>
    <property type="molecule type" value="Genomic_DNA"/>
</dbReference>
<keyword evidence="2" id="KW-1185">Reference proteome</keyword>
<dbReference type="AlphaFoldDB" id="A0A9Q0H171"/>
<reference evidence="1" key="1">
    <citation type="journal article" date="2023" name="Plant J.">
        <title>The genome of the king protea, Protea cynaroides.</title>
        <authorList>
            <person name="Chang J."/>
            <person name="Duong T.A."/>
            <person name="Schoeman C."/>
            <person name="Ma X."/>
            <person name="Roodt D."/>
            <person name="Barker N."/>
            <person name="Li Z."/>
            <person name="Van de Peer Y."/>
            <person name="Mizrachi E."/>
        </authorList>
    </citation>
    <scope>NUCLEOTIDE SEQUENCE</scope>
    <source>
        <tissue evidence="1">Young leaves</tissue>
    </source>
</reference>
<protein>
    <submittedName>
        <fullName evidence="1">Uncharacterized protein</fullName>
    </submittedName>
</protein>
<proteinExistence type="predicted"/>
<accession>A0A9Q0H171</accession>
<dbReference type="Proteomes" id="UP001141806">
    <property type="component" value="Unassembled WGS sequence"/>
</dbReference>
<comment type="caution">
    <text evidence="1">The sequence shown here is derived from an EMBL/GenBank/DDBJ whole genome shotgun (WGS) entry which is preliminary data.</text>
</comment>
<sequence length="100" mass="11726">MNWVTTNKDSISGQSLSERVTNEHMKLIQSRSQHHNAYKINDRLHISSSYKIRVSVNFFFFFSIDYCNLMLIWKWASHAGLALQTSCFIFKKVQSIHLSL</sequence>
<evidence type="ECO:0000313" key="1">
    <source>
        <dbReference type="EMBL" id="KAJ4956215.1"/>
    </source>
</evidence>
<organism evidence="1 2">
    <name type="scientific">Protea cynaroides</name>
    <dbReference type="NCBI Taxonomy" id="273540"/>
    <lineage>
        <taxon>Eukaryota</taxon>
        <taxon>Viridiplantae</taxon>
        <taxon>Streptophyta</taxon>
        <taxon>Embryophyta</taxon>
        <taxon>Tracheophyta</taxon>
        <taxon>Spermatophyta</taxon>
        <taxon>Magnoliopsida</taxon>
        <taxon>Proteales</taxon>
        <taxon>Proteaceae</taxon>
        <taxon>Protea</taxon>
    </lineage>
</organism>
<name>A0A9Q0H171_9MAGN</name>